<protein>
    <submittedName>
        <fullName evidence="4">Hydantoinase/oxoprolinase family protein</fullName>
    </submittedName>
</protein>
<gene>
    <name evidence="4" type="ORF">J4H92_01145</name>
</gene>
<dbReference type="InterPro" id="IPR002821">
    <property type="entry name" value="Hydantoinase_A"/>
</dbReference>
<evidence type="ECO:0000259" key="1">
    <source>
        <dbReference type="Pfam" id="PF01968"/>
    </source>
</evidence>
<dbReference type="Pfam" id="PF01968">
    <property type="entry name" value="Hydantoinase_A"/>
    <property type="match status" value="1"/>
</dbReference>
<evidence type="ECO:0000313" key="4">
    <source>
        <dbReference type="EMBL" id="MBO1900551.1"/>
    </source>
</evidence>
<keyword evidence="5" id="KW-1185">Reference proteome</keyword>
<dbReference type="InterPro" id="IPR049517">
    <property type="entry name" value="ACX-like_C"/>
</dbReference>
<dbReference type="Pfam" id="PF19278">
    <property type="entry name" value="Hydant_A_C"/>
    <property type="match status" value="1"/>
</dbReference>
<dbReference type="PANTHER" id="PTHR11365:SF23">
    <property type="entry name" value="HYPOTHETICAL 5-OXOPROLINASE (EUROFUNG)-RELATED"/>
    <property type="match status" value="1"/>
</dbReference>
<accession>A0A939S734</accession>
<comment type="caution">
    <text evidence="4">The sequence shown here is derived from an EMBL/GenBank/DDBJ whole genome shotgun (WGS) entry which is preliminary data.</text>
</comment>
<feature type="domain" description="Acetophenone carboxylase-like C-terminal" evidence="3">
    <location>
        <begin position="516"/>
        <end position="681"/>
    </location>
</feature>
<dbReference type="PANTHER" id="PTHR11365">
    <property type="entry name" value="5-OXOPROLINASE RELATED"/>
    <property type="match status" value="1"/>
</dbReference>
<dbReference type="GO" id="GO:0006749">
    <property type="term" value="P:glutathione metabolic process"/>
    <property type="evidence" value="ECO:0007669"/>
    <property type="project" value="TreeGrafter"/>
</dbReference>
<dbReference type="InterPro" id="IPR008040">
    <property type="entry name" value="Hydant_A_N"/>
</dbReference>
<evidence type="ECO:0000259" key="3">
    <source>
        <dbReference type="Pfam" id="PF19278"/>
    </source>
</evidence>
<feature type="domain" description="Hydantoinase A/oxoprolinase" evidence="1">
    <location>
        <begin position="206"/>
        <end position="498"/>
    </location>
</feature>
<dbReference type="Pfam" id="PF05378">
    <property type="entry name" value="Hydant_A_N"/>
    <property type="match status" value="1"/>
</dbReference>
<evidence type="ECO:0000313" key="5">
    <source>
        <dbReference type="Proteomes" id="UP000664382"/>
    </source>
</evidence>
<feature type="domain" description="Hydantoinase/oxoprolinase N-terminal" evidence="2">
    <location>
        <begin position="4"/>
        <end position="185"/>
    </location>
</feature>
<dbReference type="SUPFAM" id="SSF53067">
    <property type="entry name" value="Actin-like ATPase domain"/>
    <property type="match status" value="1"/>
</dbReference>
<dbReference type="GO" id="GO:0017168">
    <property type="term" value="F:5-oxoprolinase (ATP-hydrolyzing) activity"/>
    <property type="evidence" value="ECO:0007669"/>
    <property type="project" value="TreeGrafter"/>
</dbReference>
<dbReference type="Proteomes" id="UP000664382">
    <property type="component" value="Unassembled WGS sequence"/>
</dbReference>
<organism evidence="4 5">
    <name type="scientific">Leucobacter weissii</name>
    <dbReference type="NCBI Taxonomy" id="1983706"/>
    <lineage>
        <taxon>Bacteria</taxon>
        <taxon>Bacillati</taxon>
        <taxon>Actinomycetota</taxon>
        <taxon>Actinomycetes</taxon>
        <taxon>Micrococcales</taxon>
        <taxon>Microbacteriaceae</taxon>
        <taxon>Leucobacter</taxon>
    </lineage>
</organism>
<dbReference type="InterPro" id="IPR043129">
    <property type="entry name" value="ATPase_NBD"/>
</dbReference>
<sequence length="708" mass="74539">MAYRVSVDTGGTFTDVVVADDEGALHIGKALTTYRRAFEGIEQALQQISAELGLTVRDLLAASSHFAYGTTRSTNAIVENKTARTAFFTTEGFPDILLLREGGRLGGAFSPREYTPPYVPRYLSYEIGGRIDSDGDVHRPLDEQSVIAAIEGARAQGAEAVAVTLLWSTVNPEHELRVGELLEERFPEASYTLSHQLNPIVREYRRASSTAIDASLKPLMQQFLGELAEDLDAAGFAGRLLLSTSFGGSWPLTRMVDRPIYSVGSGPSMAPIAALEAGRSTLGESAPDLIVCDTGGTTFDVGLVSSGNIHYSVDTWLGEKWTGHITGTKSVDVRSIGAGGGSIISVDEGGLVRVGPESAGADPGPACYGRGGGLPTVTDAALVLGYFDPEGFIGGKLALDVEAARTAIEPVARRLGLGVEQAAKGALVIATQNIVSAIREMTISQGLDPRGLTIVAGGGASGVNIVQIARELGVGRVVLPRTAGALSAAGALNADVISDFAASCFTPAAAFDFAGVRSAIEDLDAQGAEFLDEIAGLEPNAVRRRYSVDARYPGQVWELEVEVPPGGLADEAALRELEAAFHAEHLRVFQVNDPSQRPEFLVWKERVTAELDRPRVALREAGGAAPAPVRVREVGFAMGNRADTPIYRGEHLAAGARIEGPGIVLEPTTTLVLDPGAELVVADSGDYIINVGVNETVSELADTKEAAR</sequence>
<proteinExistence type="predicted"/>
<dbReference type="InterPro" id="IPR045079">
    <property type="entry name" value="Oxoprolinase-like"/>
</dbReference>
<evidence type="ECO:0000259" key="2">
    <source>
        <dbReference type="Pfam" id="PF05378"/>
    </source>
</evidence>
<name>A0A939S734_9MICO</name>
<reference evidence="4" key="1">
    <citation type="submission" date="2021-03" db="EMBL/GenBank/DDBJ databases">
        <title>Leucobacter chromiisoli sp. nov., isolated from chromium-containing soil of chemical plant.</title>
        <authorList>
            <person name="Xu Z."/>
        </authorList>
    </citation>
    <scope>NUCLEOTIDE SEQUENCE</scope>
    <source>
        <strain evidence="4">S27</strain>
    </source>
</reference>
<dbReference type="RefSeq" id="WP_208095196.1">
    <property type="nucleotide sequence ID" value="NZ_JAGDYM010000003.1"/>
</dbReference>
<dbReference type="GO" id="GO:0005829">
    <property type="term" value="C:cytosol"/>
    <property type="evidence" value="ECO:0007669"/>
    <property type="project" value="TreeGrafter"/>
</dbReference>
<dbReference type="AlphaFoldDB" id="A0A939S734"/>
<dbReference type="EMBL" id="JAGDYM010000003">
    <property type="protein sequence ID" value="MBO1900551.1"/>
    <property type="molecule type" value="Genomic_DNA"/>
</dbReference>